<feature type="compositionally biased region" description="Gly residues" evidence="1">
    <location>
        <begin position="37"/>
        <end position="54"/>
    </location>
</feature>
<organism evidence="2 3">
    <name type="scientific">Drechslerella dactyloides</name>
    <name type="common">Nematode-trapping fungus</name>
    <name type="synonym">Arthrobotrys dactyloides</name>
    <dbReference type="NCBI Taxonomy" id="74499"/>
    <lineage>
        <taxon>Eukaryota</taxon>
        <taxon>Fungi</taxon>
        <taxon>Dikarya</taxon>
        <taxon>Ascomycota</taxon>
        <taxon>Pezizomycotina</taxon>
        <taxon>Orbiliomycetes</taxon>
        <taxon>Orbiliales</taxon>
        <taxon>Orbiliaceae</taxon>
        <taxon>Drechslerella</taxon>
    </lineage>
</organism>
<proteinExistence type="predicted"/>
<dbReference type="AlphaFoldDB" id="A0AAD6J7K3"/>
<feature type="region of interest" description="Disordered" evidence="1">
    <location>
        <begin position="22"/>
        <end position="97"/>
    </location>
</feature>
<evidence type="ECO:0000313" key="2">
    <source>
        <dbReference type="EMBL" id="KAJ6263971.1"/>
    </source>
</evidence>
<name>A0AAD6J7K3_DREDA</name>
<accession>A0AAD6J7K3</accession>
<keyword evidence="3" id="KW-1185">Reference proteome</keyword>
<sequence>MPLDTWEESLIRDEIERQKQWEEKLAKEAEQKARAAEGGGTFRMAKRGGGGGFSGADRSRGAKRKPRPDTLMFGGAGREAKQAPNAHADDNGNNVSMIKRLWGPGLKAGLGAGIKCKKR</sequence>
<feature type="compositionally biased region" description="Basic and acidic residues" evidence="1">
    <location>
        <begin position="22"/>
        <end position="35"/>
    </location>
</feature>
<dbReference type="Proteomes" id="UP001221413">
    <property type="component" value="Unassembled WGS sequence"/>
</dbReference>
<dbReference type="EMBL" id="JAQGDS010000001">
    <property type="protein sequence ID" value="KAJ6263971.1"/>
    <property type="molecule type" value="Genomic_DNA"/>
</dbReference>
<evidence type="ECO:0000256" key="1">
    <source>
        <dbReference type="SAM" id="MobiDB-lite"/>
    </source>
</evidence>
<evidence type="ECO:0000313" key="3">
    <source>
        <dbReference type="Proteomes" id="UP001221413"/>
    </source>
</evidence>
<comment type="caution">
    <text evidence="2">The sequence shown here is derived from an EMBL/GenBank/DDBJ whole genome shotgun (WGS) entry which is preliminary data.</text>
</comment>
<reference evidence="2" key="1">
    <citation type="submission" date="2023-01" db="EMBL/GenBank/DDBJ databases">
        <title>The chitinases involved in constricting ring structure development in the nematode-trapping fungus Drechslerella dactyloides.</title>
        <authorList>
            <person name="Wang R."/>
            <person name="Zhang L."/>
            <person name="Tang P."/>
            <person name="Li S."/>
            <person name="Liang L."/>
        </authorList>
    </citation>
    <scope>NUCLEOTIDE SEQUENCE</scope>
    <source>
        <strain evidence="2">YMF1.00031</strain>
    </source>
</reference>
<protein>
    <submittedName>
        <fullName evidence="2">Uncharacterized protein</fullName>
    </submittedName>
</protein>
<gene>
    <name evidence="2" type="ORF">Dda_0109</name>
</gene>